<evidence type="ECO:0000313" key="2">
    <source>
        <dbReference type="Proteomes" id="UP001487740"/>
    </source>
</evidence>
<comment type="caution">
    <text evidence="1">The sequence shown here is derived from an EMBL/GenBank/DDBJ whole genome shotgun (WGS) entry which is preliminary data.</text>
</comment>
<evidence type="ECO:0000313" key="1">
    <source>
        <dbReference type="EMBL" id="KAK8380280.1"/>
    </source>
</evidence>
<name>A0AAW0SZY6_SCYPA</name>
<reference evidence="1 2" key="1">
    <citation type="submission" date="2023-03" db="EMBL/GenBank/DDBJ databases">
        <title>High-quality genome of Scylla paramamosain provides insights in environmental adaptation.</title>
        <authorList>
            <person name="Zhang L."/>
        </authorList>
    </citation>
    <scope>NUCLEOTIDE SEQUENCE [LARGE SCALE GENOMIC DNA]</scope>
    <source>
        <strain evidence="1">LZ_2023a</strain>
        <tissue evidence="1">Muscle</tissue>
    </source>
</reference>
<sequence>MCGYVPVKTWLLGDISLPLWTPGSSSQHQNKDTSPDIWVANPFPMPSWLQITLEGDICLPGECSNLMGIVCS</sequence>
<protein>
    <submittedName>
        <fullName evidence="1">Uncharacterized protein</fullName>
    </submittedName>
</protein>
<gene>
    <name evidence="1" type="ORF">O3P69_016708</name>
</gene>
<accession>A0AAW0SZY6</accession>
<dbReference type="EMBL" id="JARAKH010000042">
    <property type="protein sequence ID" value="KAK8380280.1"/>
    <property type="molecule type" value="Genomic_DNA"/>
</dbReference>
<dbReference type="AlphaFoldDB" id="A0AAW0SZY6"/>
<dbReference type="Proteomes" id="UP001487740">
    <property type="component" value="Unassembled WGS sequence"/>
</dbReference>
<keyword evidence="2" id="KW-1185">Reference proteome</keyword>
<organism evidence="1 2">
    <name type="scientific">Scylla paramamosain</name>
    <name type="common">Mud crab</name>
    <dbReference type="NCBI Taxonomy" id="85552"/>
    <lineage>
        <taxon>Eukaryota</taxon>
        <taxon>Metazoa</taxon>
        <taxon>Ecdysozoa</taxon>
        <taxon>Arthropoda</taxon>
        <taxon>Crustacea</taxon>
        <taxon>Multicrustacea</taxon>
        <taxon>Malacostraca</taxon>
        <taxon>Eumalacostraca</taxon>
        <taxon>Eucarida</taxon>
        <taxon>Decapoda</taxon>
        <taxon>Pleocyemata</taxon>
        <taxon>Brachyura</taxon>
        <taxon>Eubrachyura</taxon>
        <taxon>Portunoidea</taxon>
        <taxon>Portunidae</taxon>
        <taxon>Portuninae</taxon>
        <taxon>Scylla</taxon>
    </lineage>
</organism>
<proteinExistence type="predicted"/>